<accession>T1FKW9</accession>
<dbReference type="EnsemblMetazoa" id="HelroT184280">
    <property type="protein sequence ID" value="HelroP184280"/>
    <property type="gene ID" value="HelroG184280"/>
</dbReference>
<dbReference type="GeneID" id="20209468"/>
<dbReference type="EMBL" id="AMQM01009561">
    <property type="status" value="NOT_ANNOTATED_CDS"/>
    <property type="molecule type" value="Genomic_DNA"/>
</dbReference>
<dbReference type="RefSeq" id="XP_009018398.1">
    <property type="nucleotide sequence ID" value="XM_009020150.1"/>
</dbReference>
<dbReference type="EMBL" id="KB096623">
    <property type="protein sequence ID" value="ESO03503.1"/>
    <property type="molecule type" value="Genomic_DNA"/>
</dbReference>
<proteinExistence type="predicted"/>
<keyword evidence="3" id="KW-1185">Reference proteome</keyword>
<evidence type="ECO:0000313" key="1">
    <source>
        <dbReference type="EMBL" id="ESO03503.1"/>
    </source>
</evidence>
<gene>
    <name evidence="2" type="primary">20209468</name>
    <name evidence="1" type="ORF">HELRODRAFT_184280</name>
</gene>
<dbReference type="CTD" id="20209468"/>
<reference evidence="2" key="3">
    <citation type="submission" date="2015-06" db="UniProtKB">
        <authorList>
            <consortium name="EnsemblMetazoa"/>
        </authorList>
    </citation>
    <scope>IDENTIFICATION</scope>
</reference>
<protein>
    <submittedName>
        <fullName evidence="1 2">Uncharacterized protein</fullName>
    </submittedName>
</protein>
<dbReference type="HOGENOM" id="CLU_2252907_0_0_1"/>
<evidence type="ECO:0000313" key="2">
    <source>
        <dbReference type="EnsemblMetazoa" id="HelroP184280"/>
    </source>
</evidence>
<organism evidence="2 3">
    <name type="scientific">Helobdella robusta</name>
    <name type="common">Californian leech</name>
    <dbReference type="NCBI Taxonomy" id="6412"/>
    <lineage>
        <taxon>Eukaryota</taxon>
        <taxon>Metazoa</taxon>
        <taxon>Spiralia</taxon>
        <taxon>Lophotrochozoa</taxon>
        <taxon>Annelida</taxon>
        <taxon>Clitellata</taxon>
        <taxon>Hirudinea</taxon>
        <taxon>Rhynchobdellida</taxon>
        <taxon>Glossiphoniidae</taxon>
        <taxon>Helobdella</taxon>
    </lineage>
</organism>
<name>T1FKW9_HELRO</name>
<evidence type="ECO:0000313" key="3">
    <source>
        <dbReference type="Proteomes" id="UP000015101"/>
    </source>
</evidence>
<dbReference type="InParanoid" id="T1FKW9"/>
<reference evidence="1 3" key="2">
    <citation type="journal article" date="2013" name="Nature">
        <title>Insights into bilaterian evolution from three spiralian genomes.</title>
        <authorList>
            <person name="Simakov O."/>
            <person name="Marletaz F."/>
            <person name="Cho S.J."/>
            <person name="Edsinger-Gonzales E."/>
            <person name="Havlak P."/>
            <person name="Hellsten U."/>
            <person name="Kuo D.H."/>
            <person name="Larsson T."/>
            <person name="Lv J."/>
            <person name="Arendt D."/>
            <person name="Savage R."/>
            <person name="Osoegawa K."/>
            <person name="de Jong P."/>
            <person name="Grimwood J."/>
            <person name="Chapman J.A."/>
            <person name="Shapiro H."/>
            <person name="Aerts A."/>
            <person name="Otillar R.P."/>
            <person name="Terry A.Y."/>
            <person name="Boore J.L."/>
            <person name="Grigoriev I.V."/>
            <person name="Lindberg D.R."/>
            <person name="Seaver E.C."/>
            <person name="Weisblat D.A."/>
            <person name="Putnam N.H."/>
            <person name="Rokhsar D.S."/>
        </authorList>
    </citation>
    <scope>NUCLEOTIDE SEQUENCE</scope>
</reference>
<sequence>MWILSNIGNEGNEKVDQMASQAHSMCKKMEMNLLKRVNKLSDVRKKLADEHRTEMHQLHVAHENDLDKVEKHWKGEVVKLVDAYNNIQEKLSNQYVLTFVQKSP</sequence>
<dbReference type="Proteomes" id="UP000015101">
    <property type="component" value="Unassembled WGS sequence"/>
</dbReference>
<dbReference type="AlphaFoldDB" id="T1FKW9"/>
<reference evidence="3" key="1">
    <citation type="submission" date="2012-12" db="EMBL/GenBank/DDBJ databases">
        <authorList>
            <person name="Hellsten U."/>
            <person name="Grimwood J."/>
            <person name="Chapman J.A."/>
            <person name="Shapiro H."/>
            <person name="Aerts A."/>
            <person name="Otillar R.P."/>
            <person name="Terry A.Y."/>
            <person name="Boore J.L."/>
            <person name="Simakov O."/>
            <person name="Marletaz F."/>
            <person name="Cho S.-J."/>
            <person name="Edsinger-Gonzales E."/>
            <person name="Havlak P."/>
            <person name="Kuo D.-H."/>
            <person name="Larsson T."/>
            <person name="Lv J."/>
            <person name="Arendt D."/>
            <person name="Savage R."/>
            <person name="Osoegawa K."/>
            <person name="de Jong P."/>
            <person name="Lindberg D.R."/>
            <person name="Seaver E.C."/>
            <person name="Weisblat D.A."/>
            <person name="Putnam N.H."/>
            <person name="Grigoriev I.V."/>
            <person name="Rokhsar D.S."/>
        </authorList>
    </citation>
    <scope>NUCLEOTIDE SEQUENCE</scope>
</reference>
<dbReference type="KEGG" id="hro:HELRODRAFT_184280"/>